<proteinExistence type="predicted"/>
<dbReference type="GO" id="GO:0103015">
    <property type="term" value="F:4-amino-4-deoxy-L-arabinose transferase activity"/>
    <property type="evidence" value="ECO:0007669"/>
    <property type="project" value="UniProtKB-EC"/>
</dbReference>
<comment type="caution">
    <text evidence="1">The sequence shown here is derived from an EMBL/GenBank/DDBJ whole genome shotgun (WGS) entry which is preliminary data.</text>
</comment>
<evidence type="ECO:0000313" key="1">
    <source>
        <dbReference type="EMBL" id="MPN28517.1"/>
    </source>
</evidence>
<keyword evidence="1" id="KW-0808">Transferase</keyword>
<dbReference type="EMBL" id="VSSQ01078843">
    <property type="protein sequence ID" value="MPN28517.1"/>
    <property type="molecule type" value="Genomic_DNA"/>
</dbReference>
<dbReference type="AlphaFoldDB" id="A0A645GNS6"/>
<name>A0A645GNS6_9ZZZZ</name>
<reference evidence="1" key="1">
    <citation type="submission" date="2019-08" db="EMBL/GenBank/DDBJ databases">
        <authorList>
            <person name="Kucharzyk K."/>
            <person name="Murdoch R.W."/>
            <person name="Higgins S."/>
            <person name="Loffler F."/>
        </authorList>
    </citation>
    <scope>NUCLEOTIDE SEQUENCE</scope>
</reference>
<dbReference type="EC" id="2.4.2.43" evidence="1"/>
<sequence>MPTAALGDKATEVGLFNCKSLMAPAPDDLIVVDRGVMAAASWALGRTDLIVLGRPGELEYGFKNYPEYSARHYQLDEFPELLKKQHRGNVFFITSQNPKRKPFPSDWPVPEVVTDHGVTMAKFQAERLKINTEEEYND</sequence>
<protein>
    <submittedName>
        <fullName evidence="1">Undecaprenyl phosphate-alpha-4-amino-4-deoxy-L-arabinose arabinosyl transferase</fullName>
        <ecNumber evidence="1">2.4.2.43</ecNumber>
    </submittedName>
</protein>
<organism evidence="1">
    <name type="scientific">bioreactor metagenome</name>
    <dbReference type="NCBI Taxonomy" id="1076179"/>
    <lineage>
        <taxon>unclassified sequences</taxon>
        <taxon>metagenomes</taxon>
        <taxon>ecological metagenomes</taxon>
    </lineage>
</organism>
<gene>
    <name evidence="1" type="primary">arnT_17</name>
    <name evidence="1" type="ORF">SDC9_175959</name>
</gene>
<keyword evidence="1" id="KW-0328">Glycosyltransferase</keyword>
<accession>A0A645GNS6</accession>